<dbReference type="Gene3D" id="2.60.40.10">
    <property type="entry name" value="Immunoglobulins"/>
    <property type="match status" value="1"/>
</dbReference>
<evidence type="ECO:0000313" key="4">
    <source>
        <dbReference type="EMBL" id="GII42919.1"/>
    </source>
</evidence>
<dbReference type="Proteomes" id="UP000622547">
    <property type="component" value="Unassembled WGS sequence"/>
</dbReference>
<protein>
    <recommendedName>
        <fullName evidence="3">Fibronectin type-III domain-containing protein</fullName>
    </recommendedName>
</protein>
<evidence type="ECO:0000313" key="5">
    <source>
        <dbReference type="Proteomes" id="UP000622547"/>
    </source>
</evidence>
<dbReference type="PROSITE" id="PS50853">
    <property type="entry name" value="FN3"/>
    <property type="match status" value="1"/>
</dbReference>
<keyword evidence="2" id="KW-0624">Polysaccharide degradation</keyword>
<keyword evidence="1" id="KW-0326">Glycosidase</keyword>
<comment type="caution">
    <text evidence="4">The sequence shown here is derived from an EMBL/GenBank/DDBJ whole genome shotgun (WGS) entry which is preliminary data.</text>
</comment>
<accession>A0A8J3XJ05</accession>
<evidence type="ECO:0000256" key="1">
    <source>
        <dbReference type="ARBA" id="ARBA00023295"/>
    </source>
</evidence>
<dbReference type="CDD" id="cd00063">
    <property type="entry name" value="FN3"/>
    <property type="match status" value="1"/>
</dbReference>
<dbReference type="SUPFAM" id="SSF49265">
    <property type="entry name" value="Fibronectin type III"/>
    <property type="match status" value="1"/>
</dbReference>
<gene>
    <name evidence="4" type="ORF">Pph01_79220</name>
</gene>
<sequence length="1026" mass="107783">MAGDPFAIRLVAYAANGTRLGPLAQPQHVEAAWPLNDVSSMRLDYGTRAVNGTTLAQPREIALEYNVGGTWIEPPGGRFLRIKRGADITDESGARSYECPGYAWLLKKAVLHPSRYVQIALPWPPPDLPPPKNDPRVFTSKSPGSILRTMIDEAKTRGALAGVSVSFTSAVDSAGEPWTSDPLTLKLDLGTDVLATLLNFSEQGLVDWRMRGRTLDVFNPGTAMDVNLALGADPVDLRLGRDIIEASDDATYEEFASAILISADGFTAGVSDAEVAAPWGRWETFQSQSGVTTEFMARKLGSIALSTMSGERVQITRGITFGAARWWPLADYSTGDTVLAAGDGGDMAALRVQQITLTMESDGSVGGSLVLNDRFLEPHVKLGRIDKGIVVRGGVAGGSGAKPRPFATPLVAAKPATVAAVPNVSADEYGYPRGYVTTSWNRVETDVNNVELQPDSYQVYARVDEPGEIWHQIASVDGDETSVTVGPLVAGQPYAFKVRAVTDGTPGDFSDEQSVFLFADAEPPPVPSAPVMSSRLGAIQAAWDGLGEGGVPMPTDFARVRVWMSDGVEPKLIGLFDGPSSMIVADQPYGAARTFWFTSMDRTGNESLPSTLVTFAAQPLVDTDLVGEVINGAHIVDGSLNAADKVVANSITGALIQAKAIQAGHLAANSVGANTLEAILTLSSRIVAGSPTGPRVELNGSGLSAFNAGGAQTVGVTSTGDATFVGEFATGFDDDSWLKIQNLLDESGDRPAITFRLAGTPITPPILGDKAMIWTYVGGSDVGTVSTNTGLVLESGANWADPQFPRSTMQVNIDAGQIDMRYGFGSPGGGYLHIDHIPGGNMSASLGASTREFRADLQGLWADSVFGLRAKTRDGSGTRFPLVVAGGVVSPGSGSILTTPAASVNPVTVNGAALTASVYGGRAYKLTYKVSITCSANPATTRAELVTTSGTTKVGQSSLVKFITAGTYEDVTVTSIFTLPSDGVRTFNLRVARFQGADPDTVSVRIQDGFSVELMEIGEAAIINGL</sequence>
<dbReference type="RefSeq" id="WP_204078331.1">
    <property type="nucleotide sequence ID" value="NZ_BOOP01000048.1"/>
</dbReference>
<keyword evidence="1" id="KW-0378">Hydrolase</keyword>
<dbReference type="EMBL" id="BOOP01000048">
    <property type="protein sequence ID" value="GII42919.1"/>
    <property type="molecule type" value="Genomic_DNA"/>
</dbReference>
<dbReference type="GO" id="GO:0000272">
    <property type="term" value="P:polysaccharide catabolic process"/>
    <property type="evidence" value="ECO:0007669"/>
    <property type="project" value="UniProtKB-KW"/>
</dbReference>
<organism evidence="4 5">
    <name type="scientific">Planotetraspora phitsanulokensis</name>
    <dbReference type="NCBI Taxonomy" id="575192"/>
    <lineage>
        <taxon>Bacteria</taxon>
        <taxon>Bacillati</taxon>
        <taxon>Actinomycetota</taxon>
        <taxon>Actinomycetes</taxon>
        <taxon>Streptosporangiales</taxon>
        <taxon>Streptosporangiaceae</taxon>
        <taxon>Planotetraspora</taxon>
    </lineage>
</organism>
<name>A0A8J3XJ05_9ACTN</name>
<evidence type="ECO:0000256" key="2">
    <source>
        <dbReference type="ARBA" id="ARBA00023326"/>
    </source>
</evidence>
<feature type="domain" description="Fibronectin type-III" evidence="3">
    <location>
        <begin position="420"/>
        <end position="521"/>
    </location>
</feature>
<reference evidence="4 5" key="1">
    <citation type="submission" date="2021-01" db="EMBL/GenBank/DDBJ databases">
        <title>Whole genome shotgun sequence of Planotetraspora phitsanulokensis NBRC 104273.</title>
        <authorList>
            <person name="Komaki H."/>
            <person name="Tamura T."/>
        </authorList>
    </citation>
    <scope>NUCLEOTIDE SEQUENCE [LARGE SCALE GENOMIC DNA]</scope>
    <source>
        <strain evidence="4 5">NBRC 104273</strain>
    </source>
</reference>
<dbReference type="InterPro" id="IPR013783">
    <property type="entry name" value="Ig-like_fold"/>
</dbReference>
<keyword evidence="5" id="KW-1185">Reference proteome</keyword>
<dbReference type="InterPro" id="IPR003961">
    <property type="entry name" value="FN3_dom"/>
</dbReference>
<keyword evidence="2" id="KW-0119">Carbohydrate metabolism</keyword>
<dbReference type="GO" id="GO:0016798">
    <property type="term" value="F:hydrolase activity, acting on glycosyl bonds"/>
    <property type="evidence" value="ECO:0007669"/>
    <property type="project" value="UniProtKB-KW"/>
</dbReference>
<dbReference type="AlphaFoldDB" id="A0A8J3XJ05"/>
<evidence type="ECO:0000259" key="3">
    <source>
        <dbReference type="PROSITE" id="PS50853"/>
    </source>
</evidence>
<proteinExistence type="predicted"/>
<dbReference type="InterPro" id="IPR036116">
    <property type="entry name" value="FN3_sf"/>
</dbReference>